<evidence type="ECO:0000256" key="6">
    <source>
        <dbReference type="SAM" id="MobiDB-lite"/>
    </source>
</evidence>
<feature type="transmembrane region" description="Helical" evidence="7">
    <location>
        <begin position="513"/>
        <end position="533"/>
    </location>
</feature>
<evidence type="ECO:0000256" key="1">
    <source>
        <dbReference type="ARBA" id="ARBA00004141"/>
    </source>
</evidence>
<evidence type="ECO:0000256" key="2">
    <source>
        <dbReference type="ARBA" id="ARBA00007635"/>
    </source>
</evidence>
<dbReference type="EnsemblPlants" id="OGLUM01G07850.2">
    <property type="protein sequence ID" value="OGLUM01G07850.2"/>
    <property type="gene ID" value="OGLUM01G07850"/>
</dbReference>
<feature type="transmembrane region" description="Helical" evidence="7">
    <location>
        <begin position="688"/>
        <end position="707"/>
    </location>
</feature>
<dbReference type="SUPFAM" id="SSF103481">
    <property type="entry name" value="Multidrug resistance efflux transporter EmrE"/>
    <property type="match status" value="5"/>
</dbReference>
<feature type="transmembrane region" description="Helical" evidence="7">
    <location>
        <begin position="288"/>
        <end position="309"/>
    </location>
</feature>
<feature type="transmembrane region" description="Helical" evidence="7">
    <location>
        <begin position="315"/>
        <end position="334"/>
    </location>
</feature>
<dbReference type="STRING" id="40148.A0A0D9Y512"/>
<reference evidence="9" key="2">
    <citation type="submission" date="2015-04" db="UniProtKB">
        <authorList>
            <consortium name="EnsemblPlants"/>
        </authorList>
    </citation>
    <scope>IDENTIFICATION</scope>
</reference>
<keyword evidence="3 7" id="KW-0812">Transmembrane</keyword>
<feature type="region of interest" description="Disordered" evidence="6">
    <location>
        <begin position="1094"/>
        <end position="1123"/>
    </location>
</feature>
<feature type="transmembrane region" description="Helical" evidence="7">
    <location>
        <begin position="631"/>
        <end position="654"/>
    </location>
</feature>
<proteinExistence type="inferred from homology"/>
<feature type="transmembrane region" description="Helical" evidence="7">
    <location>
        <begin position="389"/>
        <end position="407"/>
    </location>
</feature>
<feature type="transmembrane region" description="Helical" evidence="7">
    <location>
        <begin position="661"/>
        <end position="682"/>
    </location>
</feature>
<dbReference type="AlphaFoldDB" id="A0A0D9Y512"/>
<dbReference type="InterPro" id="IPR000620">
    <property type="entry name" value="EamA_dom"/>
</dbReference>
<feature type="transmembrane region" description="Helical" evidence="7">
    <location>
        <begin position="138"/>
        <end position="159"/>
    </location>
</feature>
<dbReference type="Proteomes" id="UP000026961">
    <property type="component" value="Chromosome 1"/>
</dbReference>
<evidence type="ECO:0000256" key="4">
    <source>
        <dbReference type="ARBA" id="ARBA00022989"/>
    </source>
</evidence>
<protein>
    <recommendedName>
        <fullName evidence="8">EamA domain-containing protein</fullName>
    </recommendedName>
</protein>
<feature type="transmembrane region" description="Helical" evidence="7">
    <location>
        <begin position="477"/>
        <end position="501"/>
    </location>
</feature>
<feature type="transmembrane region" description="Helical" evidence="7">
    <location>
        <begin position="930"/>
        <end position="951"/>
    </location>
</feature>
<feature type="transmembrane region" description="Helical" evidence="7">
    <location>
        <begin position="68"/>
        <end position="87"/>
    </location>
</feature>
<feature type="transmembrane region" description="Helical" evidence="7">
    <location>
        <begin position="258"/>
        <end position="276"/>
    </location>
</feature>
<feature type="domain" description="EamA" evidence="8">
    <location>
        <begin position="391"/>
        <end position="531"/>
    </location>
</feature>
<feature type="transmembrane region" description="Helical" evidence="7">
    <location>
        <begin position="452"/>
        <end position="471"/>
    </location>
</feature>
<dbReference type="InterPro" id="IPR030184">
    <property type="entry name" value="WAT1-related"/>
</dbReference>
<comment type="similarity">
    <text evidence="2">Belongs to the drug/metabolite transporter (DMT) superfamily. Plant drug/metabolite exporter (P-DME) (TC 2.A.7.4) family.</text>
</comment>
<evidence type="ECO:0000256" key="5">
    <source>
        <dbReference type="ARBA" id="ARBA00023136"/>
    </source>
</evidence>
<feature type="domain" description="EamA" evidence="8">
    <location>
        <begin position="928"/>
        <end position="1066"/>
    </location>
</feature>
<dbReference type="GO" id="GO:0022857">
    <property type="term" value="F:transmembrane transporter activity"/>
    <property type="evidence" value="ECO:0007669"/>
    <property type="project" value="InterPro"/>
</dbReference>
<feature type="transmembrane region" description="Helical" evidence="7">
    <location>
        <begin position="838"/>
        <end position="862"/>
    </location>
</feature>
<dbReference type="GO" id="GO:0016020">
    <property type="term" value="C:membrane"/>
    <property type="evidence" value="ECO:0007669"/>
    <property type="project" value="UniProtKB-SubCell"/>
</dbReference>
<feature type="transmembrane region" description="Helical" evidence="7">
    <location>
        <begin position="7"/>
        <end position="28"/>
    </location>
</feature>
<evidence type="ECO:0000256" key="3">
    <source>
        <dbReference type="ARBA" id="ARBA00022692"/>
    </source>
</evidence>
<dbReference type="Pfam" id="PF00892">
    <property type="entry name" value="EamA"/>
    <property type="match status" value="6"/>
</dbReference>
<feature type="compositionally biased region" description="Low complexity" evidence="6">
    <location>
        <begin position="1094"/>
        <end position="1106"/>
    </location>
</feature>
<feature type="transmembrane region" description="Helical" evidence="7">
    <location>
        <begin position="564"/>
        <end position="584"/>
    </location>
</feature>
<feature type="transmembrane region" description="Helical" evidence="7">
    <location>
        <begin position="783"/>
        <end position="801"/>
    </location>
</feature>
<dbReference type="Gramene" id="OGLUM01G07850.2">
    <property type="protein sequence ID" value="OGLUM01G07850.2"/>
    <property type="gene ID" value="OGLUM01G07850"/>
</dbReference>
<name>A0A0D9Y512_9ORYZ</name>
<reference evidence="9" key="1">
    <citation type="submission" date="2013-08" db="EMBL/GenBank/DDBJ databases">
        <title>Oryza genome evolution.</title>
        <authorList>
            <person name="Wing R.A."/>
            <person name="Panaud O."/>
            <person name="Oliveira A.C."/>
        </authorList>
    </citation>
    <scope>NUCLEOTIDE SEQUENCE</scope>
</reference>
<organism evidence="9">
    <name type="scientific">Oryza glumipatula</name>
    <dbReference type="NCBI Taxonomy" id="40148"/>
    <lineage>
        <taxon>Eukaryota</taxon>
        <taxon>Viridiplantae</taxon>
        <taxon>Streptophyta</taxon>
        <taxon>Embryophyta</taxon>
        <taxon>Tracheophyta</taxon>
        <taxon>Spermatophyta</taxon>
        <taxon>Magnoliopsida</taxon>
        <taxon>Liliopsida</taxon>
        <taxon>Poales</taxon>
        <taxon>Poaceae</taxon>
        <taxon>BOP clade</taxon>
        <taxon>Oryzoideae</taxon>
        <taxon>Oryzeae</taxon>
        <taxon>Oryzinae</taxon>
        <taxon>Oryza</taxon>
    </lineage>
</organism>
<feature type="transmembrane region" description="Helical" evidence="7">
    <location>
        <begin position="34"/>
        <end position="56"/>
    </location>
</feature>
<dbReference type="InterPro" id="IPR037185">
    <property type="entry name" value="EmrE-like"/>
</dbReference>
<feature type="transmembrane region" description="Helical" evidence="7">
    <location>
        <begin position="813"/>
        <end position="832"/>
    </location>
</feature>
<dbReference type="PANTHER" id="PTHR31218">
    <property type="entry name" value="WAT1-RELATED PROTEIN"/>
    <property type="match status" value="1"/>
</dbReference>
<feature type="transmembrane region" description="Helical" evidence="7">
    <location>
        <begin position="596"/>
        <end position="619"/>
    </location>
</feature>
<comment type="subcellular location">
    <subcellularLocation>
        <location evidence="1">Membrane</location>
        <topology evidence="1">Multi-pass membrane protein</topology>
    </subcellularLocation>
</comment>
<evidence type="ECO:0000259" key="8">
    <source>
        <dbReference type="Pfam" id="PF00892"/>
    </source>
</evidence>
<feature type="domain" description="EamA" evidence="8">
    <location>
        <begin position="761"/>
        <end position="891"/>
    </location>
</feature>
<feature type="transmembrane region" description="Helical" evidence="7">
    <location>
        <begin position="419"/>
        <end position="440"/>
    </location>
</feature>
<feature type="domain" description="EamA" evidence="8">
    <location>
        <begin position="567"/>
        <end position="705"/>
    </location>
</feature>
<evidence type="ECO:0000256" key="7">
    <source>
        <dbReference type="SAM" id="Phobius"/>
    </source>
</evidence>
<sequence>MDAKKPYVIVIVIQLINTGLFVISKAAFNHGMNTFVFIFYRQAAASLLLLPLAIVLERRNAPPMSLRLFTKLFLYALLGNTLSLNMYNLGLKYTSPTVASATTNSIPVVTFFFALLLRRAQSIIHLWVEVIRLKSLSGAAKMAGVVLCVGGVLAIALYAGPAISPVNHHRAFGGGGGGGHESASATTRTRWVKGTLLMLLSNATWSLWTVLMASLLREYPSKLLATAAQCALSAAQSLALAAAAAGRDPAAWRLRPDAGLLAVAYSAVAVTGASLYMQAWCIEKKGPVFLAMSNPLSFVFTIFCALFVLGEVVHLGSVVGGVLMVVGLYSVLWGKSKEHDTLTLATAMPTPASVQQQEKKVAAVPAPADSSSRSAFSSRSNVQAMGAKTPYVVIVIVELIYTGMYIISKAAFNQGMNTFIFIFYRQAAASVLLLPLAIVLERRNAPPMSLRLFIKFFLCALFGSTGTLNLYNMGLKYTTSTVASAAGSSIPVMSFFLALLLRQEMIRLRSLPGSAKAAGVGLCLAGVLVIALYTGPTISPLIHHRVFAGGGHEASASGSGRTRWIVGTVLILLSNVTWLLWSMLMAPVLREYPNKLLATTWQCVISAAQSLAVAAAAAARDPAAWRLRLDTGLLAVAYSGVVVTAVAFYLMAWCIEKKGPVFLAMSTPLAFVFTVFCCIFFLGETVHAGSVVGGVLMVAGLYSVLWGKSKEQDKLTLATATPTVAAVEQKEAAAAAPDADASNSGSELHHGRWVSLEQQVIYTGLYIISKAAFNQGMNTFIFSFYRQAAASVLLLPLAIILERRNAPPMSPRLFIKLFLCALLGNTGSLNLYNMGLKYTSSTVASATTSSIPVVTFFLALLLRQEVIRLSSSGVAKAAGVGLSLAGVLVIALYAGPAISPLNHHRAFAGGGGHEASSESGTRTRWIEGTLLMVVANAMWSLWIVLMAFLLNEHPNSKLLATTLQSVISTAQSLALAAAVERDPAAWRLRLDTGLLAVVYSGVAVTGVSCYLQAWCIEKKGPVFLAMGSPLSIVFTIFCSLFLLGEIEHLGSIVGGILMVAGLYSVLWGKNKEHKTLTLTTATATATATVAAVQQQEAAAAPAPDADSGNELQQRRLASPEQQV</sequence>
<keyword evidence="5 7" id="KW-0472">Membrane</keyword>
<feature type="transmembrane region" description="Helical" evidence="7">
    <location>
        <begin position="196"/>
        <end position="216"/>
    </location>
</feature>
<reference evidence="9" key="3">
    <citation type="submission" date="2018-05" db="EMBL/GenBank/DDBJ databases">
        <title>OgluRS3 (Oryza glumaepatula Reference Sequence Version 3).</title>
        <authorList>
            <person name="Zhang J."/>
            <person name="Kudrna D."/>
            <person name="Lee S."/>
            <person name="Talag J."/>
            <person name="Welchert J."/>
            <person name="Wing R.A."/>
        </authorList>
    </citation>
    <scope>NUCLEOTIDE SEQUENCE [LARGE SCALE GENOMIC DNA]</scope>
</reference>
<feature type="transmembrane region" description="Helical" evidence="7">
    <location>
        <begin position="1049"/>
        <end position="1068"/>
    </location>
</feature>
<feature type="domain" description="EamA" evidence="8">
    <location>
        <begin position="193"/>
        <end position="332"/>
    </location>
</feature>
<evidence type="ECO:0000313" key="10">
    <source>
        <dbReference type="Proteomes" id="UP000026961"/>
    </source>
</evidence>
<evidence type="ECO:0000313" key="9">
    <source>
        <dbReference type="EnsemblPlants" id="OGLUM01G07850.2"/>
    </source>
</evidence>
<keyword evidence="4 7" id="KW-1133">Transmembrane helix</keyword>
<feature type="domain" description="EamA" evidence="8">
    <location>
        <begin position="8"/>
        <end position="119"/>
    </location>
</feature>
<accession>A0A0D9Y512</accession>
<feature type="transmembrane region" description="Helical" evidence="7">
    <location>
        <begin position="1022"/>
        <end position="1043"/>
    </location>
</feature>
<feature type="transmembrane region" description="Helical" evidence="7">
    <location>
        <begin position="99"/>
        <end position="117"/>
    </location>
</feature>
<feature type="transmembrane region" description="Helical" evidence="7">
    <location>
        <begin position="994"/>
        <end position="1015"/>
    </location>
</feature>
<feature type="transmembrane region" description="Helical" evidence="7">
    <location>
        <begin position="223"/>
        <end position="246"/>
    </location>
</feature>
<feature type="transmembrane region" description="Helical" evidence="7">
    <location>
        <begin position="874"/>
        <end position="894"/>
    </location>
</feature>
<dbReference type="eggNOG" id="ENOG502QUJ3">
    <property type="taxonomic scope" value="Eukaryota"/>
</dbReference>
<keyword evidence="10" id="KW-1185">Reference proteome</keyword>